<keyword evidence="3" id="KW-1185">Reference proteome</keyword>
<evidence type="ECO:0000313" key="2">
    <source>
        <dbReference type="EMBL" id="MFC6275586.1"/>
    </source>
</evidence>
<comment type="caution">
    <text evidence="2">The sequence shown here is derived from an EMBL/GenBank/DDBJ whole genome shotgun (WGS) entry which is preliminary data.</text>
</comment>
<dbReference type="RefSeq" id="WP_125642807.1">
    <property type="nucleotide sequence ID" value="NZ_JBHSSJ010000012.1"/>
</dbReference>
<evidence type="ECO:0008006" key="4">
    <source>
        <dbReference type="Google" id="ProtNLM"/>
    </source>
</evidence>
<keyword evidence="1" id="KW-0812">Transmembrane</keyword>
<dbReference type="EMBL" id="JBHSSJ010000012">
    <property type="protein sequence ID" value="MFC6275586.1"/>
    <property type="molecule type" value="Genomic_DNA"/>
</dbReference>
<reference evidence="3" key="1">
    <citation type="journal article" date="2019" name="Int. J. Syst. Evol. Microbiol.">
        <title>The Global Catalogue of Microorganisms (GCM) 10K type strain sequencing project: providing services to taxonomists for standard genome sequencing and annotation.</title>
        <authorList>
            <consortium name="The Broad Institute Genomics Platform"/>
            <consortium name="The Broad Institute Genome Sequencing Center for Infectious Disease"/>
            <person name="Wu L."/>
            <person name="Ma J."/>
        </authorList>
    </citation>
    <scope>NUCLEOTIDE SEQUENCE [LARGE SCALE GENOMIC DNA]</scope>
    <source>
        <strain evidence="3">CCM 8907</strain>
    </source>
</reference>
<name>A0ABW1TP21_9LACO</name>
<accession>A0ABW1TP21</accession>
<gene>
    <name evidence="2" type="ORF">ACFQET_08680</name>
</gene>
<evidence type="ECO:0000313" key="3">
    <source>
        <dbReference type="Proteomes" id="UP001596191"/>
    </source>
</evidence>
<feature type="transmembrane region" description="Helical" evidence="1">
    <location>
        <begin position="7"/>
        <end position="28"/>
    </location>
</feature>
<evidence type="ECO:0000256" key="1">
    <source>
        <dbReference type="SAM" id="Phobius"/>
    </source>
</evidence>
<organism evidence="2 3">
    <name type="scientific">Levilactobacillus tangyuanensis</name>
    <dbReference type="NCBI Taxonomy" id="2486021"/>
    <lineage>
        <taxon>Bacteria</taxon>
        <taxon>Bacillati</taxon>
        <taxon>Bacillota</taxon>
        <taxon>Bacilli</taxon>
        <taxon>Lactobacillales</taxon>
        <taxon>Lactobacillaceae</taxon>
        <taxon>Levilactobacillus</taxon>
    </lineage>
</organism>
<dbReference type="Proteomes" id="UP001596191">
    <property type="component" value="Unassembled WGS sequence"/>
</dbReference>
<sequence length="172" mass="18343">MSEFTKIIKLLNDTGILGVLIFALVGWFTRINPAVKTKIASNKSANQREVLGLLDNLASNAVHLLSASYEIPGDEKREKAIADVTSQLNGLGHDVDPAIISAAIEKAYQLMTTQNTVAQAKQAQFDEGQAATEQVFADKEVQLAEQKAKADAVVAPLNVPATTQAPTEGDAK</sequence>
<keyword evidence="1" id="KW-1133">Transmembrane helix</keyword>
<proteinExistence type="predicted"/>
<protein>
    <recommendedName>
        <fullName evidence="4">Holin</fullName>
    </recommendedName>
</protein>
<keyword evidence="1" id="KW-0472">Membrane</keyword>